<feature type="signal peptide" evidence="6">
    <location>
        <begin position="1"/>
        <end position="20"/>
    </location>
</feature>
<keyword evidence="3 5" id="KW-0697">Rotamase</keyword>
<dbReference type="InterPro" id="IPR044609">
    <property type="entry name" value="FKBP2/11"/>
</dbReference>
<evidence type="ECO:0000313" key="8">
    <source>
        <dbReference type="EMBL" id="CAD9993289.1"/>
    </source>
</evidence>
<feature type="chain" id="PRO_5031221177" description="peptidylprolyl isomerase" evidence="6">
    <location>
        <begin position="21"/>
        <end position="222"/>
    </location>
</feature>
<dbReference type="Gene3D" id="6.10.250.2970">
    <property type="match status" value="1"/>
</dbReference>
<protein>
    <recommendedName>
        <fullName evidence="2 5">peptidylprolyl isomerase</fullName>
        <ecNumber evidence="2 5">5.2.1.8</ecNumber>
    </recommendedName>
</protein>
<dbReference type="EC" id="5.2.1.8" evidence="2 5"/>
<dbReference type="PANTHER" id="PTHR45779">
    <property type="entry name" value="PEPTIDYLPROLYL ISOMERASE"/>
    <property type="match status" value="1"/>
</dbReference>
<dbReference type="Gene3D" id="3.10.50.40">
    <property type="match status" value="1"/>
</dbReference>
<dbReference type="InterPro" id="IPR046357">
    <property type="entry name" value="PPIase_dom_sf"/>
</dbReference>
<evidence type="ECO:0000256" key="6">
    <source>
        <dbReference type="SAM" id="SignalP"/>
    </source>
</evidence>
<evidence type="ECO:0000256" key="1">
    <source>
        <dbReference type="ARBA" id="ARBA00000971"/>
    </source>
</evidence>
<feature type="domain" description="PPIase FKBP-type" evidence="7">
    <location>
        <begin position="63"/>
        <end position="144"/>
    </location>
</feature>
<evidence type="ECO:0000256" key="4">
    <source>
        <dbReference type="ARBA" id="ARBA00023235"/>
    </source>
</evidence>
<sequence length="222" mass="24373">MIGRTATLICLLLQSVLVLGGTNEEGLAFLKANKEKEGVIELPSGLQYKVLEKGSGVYHPTASTSCSCEYKGSLIDGSVFDSGTASFAPNQVIRGWTEAMQLMVQGDKWEMYIPSELGYGDQGSPPKIPGGSVLVFQMEIKELLGEGVPAMKCDIVSKENCSEKEVAYIEKMSKWEEEKAPKELARLEKMTADSNSMKPELLNWIKNRIYLIKQVPAGSEEL</sequence>
<dbReference type="GO" id="GO:0005783">
    <property type="term" value="C:endoplasmic reticulum"/>
    <property type="evidence" value="ECO:0007669"/>
    <property type="project" value="TreeGrafter"/>
</dbReference>
<gene>
    <name evidence="8" type="ORF">APAL1065_LOCUS26291</name>
</gene>
<dbReference type="InterPro" id="IPR000774">
    <property type="entry name" value="PPIase_FKBP_N"/>
</dbReference>
<dbReference type="PANTHER" id="PTHR45779:SF6">
    <property type="entry name" value="PEPTIDYL-PROLYL CIS-TRANS ISOMERASE FKBP15-1"/>
    <property type="match status" value="1"/>
</dbReference>
<keyword evidence="4 5" id="KW-0413">Isomerase</keyword>
<evidence type="ECO:0000256" key="5">
    <source>
        <dbReference type="PROSITE-ProRule" id="PRU00277"/>
    </source>
</evidence>
<dbReference type="SUPFAM" id="SSF54534">
    <property type="entry name" value="FKBP-like"/>
    <property type="match status" value="1"/>
</dbReference>
<dbReference type="AlphaFoldDB" id="A0A7S2YSD5"/>
<dbReference type="Pfam" id="PF00254">
    <property type="entry name" value="FKBP_C"/>
    <property type="match status" value="1"/>
</dbReference>
<proteinExistence type="predicted"/>
<evidence type="ECO:0000256" key="3">
    <source>
        <dbReference type="ARBA" id="ARBA00023110"/>
    </source>
</evidence>
<reference evidence="8" key="1">
    <citation type="submission" date="2021-01" db="EMBL/GenBank/DDBJ databases">
        <authorList>
            <person name="Corre E."/>
            <person name="Pelletier E."/>
            <person name="Niang G."/>
            <person name="Scheremetjew M."/>
            <person name="Finn R."/>
            <person name="Kale V."/>
            <person name="Holt S."/>
            <person name="Cochrane G."/>
            <person name="Meng A."/>
            <person name="Brown T."/>
            <person name="Cohen L."/>
        </authorList>
    </citation>
    <scope>NUCLEOTIDE SEQUENCE</scope>
    <source>
        <strain evidence="8">CCMP125</strain>
    </source>
</reference>
<dbReference type="EMBL" id="HBHT01039119">
    <property type="protein sequence ID" value="CAD9993289.1"/>
    <property type="molecule type" value="Transcribed_RNA"/>
</dbReference>
<dbReference type="Pfam" id="PF01346">
    <property type="entry name" value="FKBP_N"/>
    <property type="match status" value="1"/>
</dbReference>
<evidence type="ECO:0000256" key="2">
    <source>
        <dbReference type="ARBA" id="ARBA00013194"/>
    </source>
</evidence>
<accession>A0A7S2YSD5</accession>
<dbReference type="GO" id="GO:0006457">
    <property type="term" value="P:protein folding"/>
    <property type="evidence" value="ECO:0007669"/>
    <property type="project" value="InterPro"/>
</dbReference>
<name>A0A7S2YSD5_9STRA</name>
<keyword evidence="6" id="KW-0732">Signal</keyword>
<dbReference type="GO" id="GO:0003755">
    <property type="term" value="F:peptidyl-prolyl cis-trans isomerase activity"/>
    <property type="evidence" value="ECO:0007669"/>
    <property type="project" value="UniProtKB-KW"/>
</dbReference>
<dbReference type="InterPro" id="IPR001179">
    <property type="entry name" value="PPIase_FKBP_dom"/>
</dbReference>
<evidence type="ECO:0000259" key="7">
    <source>
        <dbReference type="PROSITE" id="PS50059"/>
    </source>
</evidence>
<organism evidence="8">
    <name type="scientific">Entomoneis paludosa</name>
    <dbReference type="NCBI Taxonomy" id="265537"/>
    <lineage>
        <taxon>Eukaryota</taxon>
        <taxon>Sar</taxon>
        <taxon>Stramenopiles</taxon>
        <taxon>Ochrophyta</taxon>
        <taxon>Bacillariophyta</taxon>
        <taxon>Bacillariophyceae</taxon>
        <taxon>Bacillariophycidae</taxon>
        <taxon>Entomoneidaceae</taxon>
        <taxon>Entomoneis</taxon>
    </lineage>
</organism>
<dbReference type="PROSITE" id="PS50059">
    <property type="entry name" value="FKBP_PPIASE"/>
    <property type="match status" value="1"/>
</dbReference>
<comment type="catalytic activity">
    <reaction evidence="1 5">
        <text>[protein]-peptidylproline (omega=180) = [protein]-peptidylproline (omega=0)</text>
        <dbReference type="Rhea" id="RHEA:16237"/>
        <dbReference type="Rhea" id="RHEA-COMP:10747"/>
        <dbReference type="Rhea" id="RHEA-COMP:10748"/>
        <dbReference type="ChEBI" id="CHEBI:83833"/>
        <dbReference type="ChEBI" id="CHEBI:83834"/>
        <dbReference type="EC" id="5.2.1.8"/>
    </reaction>
</comment>